<dbReference type="InterPro" id="IPR002347">
    <property type="entry name" value="SDR_fam"/>
</dbReference>
<proteinExistence type="inferred from homology"/>
<evidence type="ECO:0000313" key="2">
    <source>
        <dbReference type="EMBL" id="RXW11425.1"/>
    </source>
</evidence>
<gene>
    <name evidence="2" type="ORF">EST38_g14430</name>
</gene>
<dbReference type="SUPFAM" id="SSF51735">
    <property type="entry name" value="NAD(P)-binding Rossmann-fold domains"/>
    <property type="match status" value="1"/>
</dbReference>
<comment type="similarity">
    <text evidence="1">Belongs to the short-chain dehydrogenases/reductases (SDR) family.</text>
</comment>
<dbReference type="Proteomes" id="UP000290288">
    <property type="component" value="Unassembled WGS sequence"/>
</dbReference>
<dbReference type="STRING" id="2316362.A0A4Q2CZY8"/>
<dbReference type="AlphaFoldDB" id="A0A4Q2CZY8"/>
<name>A0A4Q2CZY8_9AGAR</name>
<organism evidence="2 3">
    <name type="scientific">Candolleomyces aberdarensis</name>
    <dbReference type="NCBI Taxonomy" id="2316362"/>
    <lineage>
        <taxon>Eukaryota</taxon>
        <taxon>Fungi</taxon>
        <taxon>Dikarya</taxon>
        <taxon>Basidiomycota</taxon>
        <taxon>Agaricomycotina</taxon>
        <taxon>Agaricomycetes</taxon>
        <taxon>Agaricomycetidae</taxon>
        <taxon>Agaricales</taxon>
        <taxon>Agaricineae</taxon>
        <taxon>Psathyrellaceae</taxon>
        <taxon>Candolleomyces</taxon>
    </lineage>
</organism>
<dbReference type="Gene3D" id="3.40.50.720">
    <property type="entry name" value="NAD(P)-binding Rossmann-like Domain"/>
    <property type="match status" value="1"/>
</dbReference>
<dbReference type="InterPro" id="IPR036291">
    <property type="entry name" value="NAD(P)-bd_dom_sf"/>
</dbReference>
<dbReference type="GO" id="GO:0016616">
    <property type="term" value="F:oxidoreductase activity, acting on the CH-OH group of donors, NAD or NADP as acceptor"/>
    <property type="evidence" value="ECO:0007669"/>
    <property type="project" value="TreeGrafter"/>
</dbReference>
<dbReference type="PANTHER" id="PTHR42760">
    <property type="entry name" value="SHORT-CHAIN DEHYDROGENASES/REDUCTASES FAMILY MEMBER"/>
    <property type="match status" value="1"/>
</dbReference>
<comment type="caution">
    <text evidence="2">The sequence shown here is derived from an EMBL/GenBank/DDBJ whole genome shotgun (WGS) entry which is preliminary data.</text>
</comment>
<evidence type="ECO:0000256" key="1">
    <source>
        <dbReference type="ARBA" id="ARBA00006484"/>
    </source>
</evidence>
<accession>A0A4Q2CZY8</accession>
<dbReference type="CDD" id="cd05233">
    <property type="entry name" value="SDR_c"/>
    <property type="match status" value="1"/>
</dbReference>
<dbReference type="GO" id="GO:0048038">
    <property type="term" value="F:quinone binding"/>
    <property type="evidence" value="ECO:0007669"/>
    <property type="project" value="TreeGrafter"/>
</dbReference>
<dbReference type="OrthoDB" id="1393670at2759"/>
<evidence type="ECO:0000313" key="3">
    <source>
        <dbReference type="Proteomes" id="UP000290288"/>
    </source>
</evidence>
<dbReference type="Pfam" id="PF13561">
    <property type="entry name" value="adh_short_C2"/>
    <property type="match status" value="1"/>
</dbReference>
<reference evidence="2 3" key="1">
    <citation type="submission" date="2019-01" db="EMBL/GenBank/DDBJ databases">
        <title>Draft genome sequence of Psathyrella aberdarensis IHI B618.</title>
        <authorList>
            <person name="Buettner E."/>
            <person name="Kellner H."/>
        </authorList>
    </citation>
    <scope>NUCLEOTIDE SEQUENCE [LARGE SCALE GENOMIC DNA]</scope>
    <source>
        <strain evidence="2 3">IHI B618</strain>
    </source>
</reference>
<dbReference type="GO" id="GO:0006633">
    <property type="term" value="P:fatty acid biosynthetic process"/>
    <property type="evidence" value="ECO:0007669"/>
    <property type="project" value="TreeGrafter"/>
</dbReference>
<dbReference type="EMBL" id="SDEE01001924">
    <property type="protein sequence ID" value="RXW11425.1"/>
    <property type="molecule type" value="Genomic_DNA"/>
</dbReference>
<protein>
    <submittedName>
        <fullName evidence="2">Uncharacterized protein</fullName>
    </submittedName>
</protein>
<dbReference type="PANTHER" id="PTHR42760:SF122">
    <property type="entry name" value="NAD(P)-BINDING PROTEIN"/>
    <property type="match status" value="1"/>
</dbReference>
<feature type="non-terminal residue" evidence="2">
    <location>
        <position position="159"/>
    </location>
</feature>
<sequence>MSDSFNPPRPNARLDGRVAIVAGAGSQSNSGLGNGRAAAILLAEAGCSVVCADFNLDWAQTTVDMITREFGSGGGRPRAVAVRMDVTKPEECKRTVELALEKFGRLDILVNNVGIGGTTGTAVDVDVGEWKKGMDVNVLGMVLMVKYAVPAMERNELPA</sequence>
<keyword evidence="3" id="KW-1185">Reference proteome</keyword>